<name>A0A385D909_9ACTN</name>
<gene>
    <name evidence="1" type="ORF">D0C37_09795</name>
</gene>
<evidence type="ECO:0000313" key="2">
    <source>
        <dbReference type="Proteomes" id="UP000259636"/>
    </source>
</evidence>
<organism evidence="1 2">
    <name type="scientific">Streptomyces koyangensis</name>
    <dbReference type="NCBI Taxonomy" id="188770"/>
    <lineage>
        <taxon>Bacteria</taxon>
        <taxon>Bacillati</taxon>
        <taxon>Actinomycetota</taxon>
        <taxon>Actinomycetes</taxon>
        <taxon>Kitasatosporales</taxon>
        <taxon>Streptomycetaceae</taxon>
        <taxon>Streptomyces</taxon>
        <taxon>Streptomyces aurantiacus group</taxon>
    </lineage>
</organism>
<dbReference type="AlphaFoldDB" id="A0A385D909"/>
<dbReference type="Proteomes" id="UP000259636">
    <property type="component" value="Chromosome"/>
</dbReference>
<proteinExistence type="predicted"/>
<evidence type="ECO:0000313" key="1">
    <source>
        <dbReference type="EMBL" id="AXQ54868.1"/>
    </source>
</evidence>
<sequence length="71" mass="7244">MAETIGVPASEVLARLRFAVWAVGPMAGAPKLALGLASVAKAVFQAGMGKAGTAGWMGRSMWGWRGDVLVG</sequence>
<accession>A0A385D909</accession>
<dbReference type="KEGG" id="sky:D0C37_09795"/>
<protein>
    <submittedName>
        <fullName evidence="1">Uncharacterized protein</fullName>
    </submittedName>
</protein>
<reference evidence="1 2" key="1">
    <citation type="submission" date="2018-08" db="EMBL/GenBank/DDBJ databases">
        <authorList>
            <person name="Ferrada E.E."/>
            <person name="Latorre B.A."/>
        </authorList>
    </citation>
    <scope>NUCLEOTIDE SEQUENCE [LARGE SCALE GENOMIC DNA]</scope>
    <source>
        <strain evidence="1 2">VK-A60T</strain>
    </source>
</reference>
<dbReference type="EMBL" id="CP031742">
    <property type="protein sequence ID" value="AXQ54868.1"/>
    <property type="molecule type" value="Genomic_DNA"/>
</dbReference>